<dbReference type="GO" id="GO:0005886">
    <property type="term" value="C:plasma membrane"/>
    <property type="evidence" value="ECO:0007669"/>
    <property type="project" value="InterPro"/>
</dbReference>
<feature type="domain" description="Translocation and assembly module TamB C-terminal" evidence="6">
    <location>
        <begin position="1844"/>
        <end position="2187"/>
    </location>
</feature>
<proteinExistence type="predicted"/>
<reference evidence="7 8" key="1">
    <citation type="journal article" date="2010" name="J. Bacteriol.">
        <title>Genome sequence of Fulvimarina pelagi HTCC2506T, a Mn(II)-oxidizing alphaproteobacterium possessing an aerobic anoxygenic photosynthetic gene cluster and Xanthorhodopsin.</title>
        <authorList>
            <person name="Kang I."/>
            <person name="Oh H.M."/>
            <person name="Lim S.I."/>
            <person name="Ferriera S."/>
            <person name="Giovannoni S.J."/>
            <person name="Cho J.C."/>
        </authorList>
    </citation>
    <scope>NUCLEOTIDE SEQUENCE [LARGE SCALE GENOMIC DNA]</scope>
    <source>
        <strain evidence="7 8">HTCC2506</strain>
    </source>
</reference>
<evidence type="ECO:0000256" key="3">
    <source>
        <dbReference type="ARBA" id="ARBA00022989"/>
    </source>
</evidence>
<evidence type="ECO:0000256" key="5">
    <source>
        <dbReference type="SAM" id="SignalP"/>
    </source>
</evidence>
<dbReference type="PANTHER" id="PTHR36985">
    <property type="entry name" value="TRANSLOCATION AND ASSEMBLY MODULE SUBUNIT TAMB"/>
    <property type="match status" value="1"/>
</dbReference>
<dbReference type="Pfam" id="PF04357">
    <property type="entry name" value="TamB"/>
    <property type="match status" value="1"/>
</dbReference>
<evidence type="ECO:0000256" key="1">
    <source>
        <dbReference type="ARBA" id="ARBA00004167"/>
    </source>
</evidence>
<evidence type="ECO:0000313" key="8">
    <source>
        <dbReference type="Proteomes" id="UP000004310"/>
    </source>
</evidence>
<dbReference type="Proteomes" id="UP000004310">
    <property type="component" value="Unassembled WGS sequence"/>
</dbReference>
<name>Q0G3A4_9HYPH</name>
<feature type="signal peptide" evidence="5">
    <location>
        <begin position="1"/>
        <end position="28"/>
    </location>
</feature>
<keyword evidence="3" id="KW-1133">Transmembrane helix</keyword>
<dbReference type="InterPro" id="IPR007452">
    <property type="entry name" value="TamB_C"/>
</dbReference>
<comment type="caution">
    <text evidence="7">The sequence shown here is derived from an EMBL/GenBank/DDBJ whole genome shotgun (WGS) entry which is preliminary data.</text>
</comment>
<keyword evidence="2" id="KW-0812">Transmembrane</keyword>
<keyword evidence="4" id="KW-0472">Membrane</keyword>
<evidence type="ECO:0000313" key="7">
    <source>
        <dbReference type="EMBL" id="EAU41927.1"/>
    </source>
</evidence>
<protein>
    <recommendedName>
        <fullName evidence="6">Translocation and assembly module TamB C-terminal domain-containing protein</fullName>
    </recommendedName>
</protein>
<evidence type="ECO:0000256" key="4">
    <source>
        <dbReference type="ARBA" id="ARBA00023136"/>
    </source>
</evidence>
<accession>Q0G3A4</accession>
<feature type="chain" id="PRO_5004172187" description="Translocation and assembly module TamB C-terminal domain-containing protein" evidence="5">
    <location>
        <begin position="29"/>
        <end position="2187"/>
    </location>
</feature>
<evidence type="ECO:0000259" key="6">
    <source>
        <dbReference type="Pfam" id="PF04357"/>
    </source>
</evidence>
<dbReference type="GO" id="GO:0009306">
    <property type="term" value="P:protein secretion"/>
    <property type="evidence" value="ECO:0007669"/>
    <property type="project" value="InterPro"/>
</dbReference>
<organism evidence="7 8">
    <name type="scientific">Fulvimarina pelagi HTCC2506</name>
    <dbReference type="NCBI Taxonomy" id="314231"/>
    <lineage>
        <taxon>Bacteria</taxon>
        <taxon>Pseudomonadati</taxon>
        <taxon>Pseudomonadota</taxon>
        <taxon>Alphaproteobacteria</taxon>
        <taxon>Hyphomicrobiales</taxon>
        <taxon>Aurantimonadaceae</taxon>
        <taxon>Fulvimarina</taxon>
    </lineage>
</organism>
<dbReference type="HOGENOM" id="CLU_002202_0_0_5"/>
<gene>
    <name evidence="7" type="ORF">FP2506_15879</name>
</gene>
<comment type="subcellular location">
    <subcellularLocation>
        <location evidence="1">Membrane</location>
        <topology evidence="1">Single-pass membrane protein</topology>
    </subcellularLocation>
</comment>
<evidence type="ECO:0000256" key="2">
    <source>
        <dbReference type="ARBA" id="ARBA00022692"/>
    </source>
</evidence>
<dbReference type="PANTHER" id="PTHR36985:SF1">
    <property type="entry name" value="TRANSLOCATION AND ASSEMBLY MODULE SUBUNIT TAMB"/>
    <property type="match status" value="1"/>
</dbReference>
<keyword evidence="5" id="KW-0732">Signal</keyword>
<sequence>MTVVARFLSIAAGLLVAAALLVPRPASAQEFLASQIEGLINSETMTVEIDGLSGALTGNIRIENVTVSDPQGVFLSASDLAMDWSPLSLVRSNVNIENLTAGQIVLERLPVGQPPAVEEEESEGGFSFPSITADIGNFAIEEFVIGEAIAGTRARLSASASLSLSDDPVNLAVDANIQRLDQPGQIVLDLGFAPDENQLTVDIQASEPQGGLVASLLDIPDRPAVELAVNGSGPLSDFMANGALTVGGEQAASLTARVNEIDTGRRVNLSLSVAAARFVPEDYARYVEGGANIDAQVVLYNDGTYGIEQAEVASDVIRLSAQGAVDPSGAGNDLDIAIASAGQGALDLTFGDANLTIAELNAAIEGALSDARLDISATLPAGGYGDYQAEGVNASVESPGFNLIGLQGPVEIVATADDFSAPEGIQDRVLTAPLRIEVAGALTENGLRFDSSTATTETARLNVQGTAALNFSTFDLTLDSTFQTSAISAALLPIAGEELGLDGQVARTETGGFRVSNLALDSTGLSVAGNAALENETVSADITGRLSEASNVNASLSGTAEFAFQASGSVDQPNIDLSVDGNQLSINGQELADLTVRARGTLASDAPTGTVEIGGTLDGAPLEGRAELRTLANGDREIVDLLIRQGENRVTGDLRLTEAFAPVGALNVAIEDIGPLAALGGLEAAGDISGTIGLDLDADDTPVARPDITANSLSVAGTTLQGADIDLDVLDYLGTPFATGSVTANTIDTGAVAVTNLDVDLSREGEFNALAATAQANGVPIDLGARARFAPEETALAITRLVADIPQARVQLEDTASVTIADGVTSLDGFTLTAGEGSLSLQGSAGETLDLDFAMSAVPAAVAGPFVEGVDPSGTISGTAQVRGASSNPTAAFDILASQLATQQLIDTDVPPVDLRASGRYADAVLSLTQANTTFGDGSLTASGSIGESYDLTVNLDSLPVGLANGFVDGLNASGDISGNARVTGPSNDPNASFNLTGTGITTPEIARADIQPLTLDVSGDYAEGTATIERAEIAAGPASLFASGTVGETLDLEARLDQFPVGIANAFVENLNATGTLSGTAQATGPLGDPNATFDIQGAGITTSEIVQSGIQPLSLRLAGSYGEGTATIETGVVNVGDGSLNLSGTVGQALDVDLSINRLPVGLANGFVENLDASGTISGQARATGSISDPTAEFSLEGRQITTAALAEGGIEPLTLDVAGSYANQTLQLNQAELDVGTGSLTASGTAGETLDLDLAINQLPVGLANGFVDGLGAEGTISGTGTATGSLSDPNAEFSLQGRGITTADIARSGIAPLTLDAAGSYAGNTLTLETAELEVGSGSLTASGTVGENLDIDVDINQLPVGLANGFVEGLGAEGTISGSASATGSLSDPNAEFDLSGTGITTRQLRDGNVDPLTLDASGSYAGGTLTLANAQLDIGSGSLTASGTVGETLDISAQLNALPVGLANGFVDGLGAQGTISGTAQATGPVSDPNATFDLQGSGITTTQIARSGTAPLSFDAAGSYAGGTVQIETAQVDVGAGSLSASGTVGETLDVSVDINQLPVGLANGFVDGLGAQGTLSGSAQATGSVSDPNANFDITLDNVSVAQSRSAGAPPIDADIAGSYAAQAVDLSQAVFNVGSGTITVAGSASAGNLDLDVDIANLPASIASAAAAGVDPQGTINGSVVVAGSPSAPSVQYDISATGVSVAQTRSAGVGALAIDTSGTFANNTVTTDTSVTGSGIALNANGTVNLSGGPTLNIAIDGTAPLELANRTLAEGGRSITGTVAIDAIVSGPATQPNVTGTISTSGARFVDATANLIVQNITTTITLNGQTATISAFSASLGQGGTIQVGGTVGLTPPFNADISVVLNQGRYTDGEIVTASLSADLSITGPLTDGPTIAGDITAEEINILVPENLPSSLARIDVTHVNARPAVYQQQREINPEAAEGSSGGGGVNLDITFSAPNQVFVRGRGLDLELGGTIEITGSSADPQITGGFDLIRGRFGILGRRLDFEEGTLTFTGNLVPTLDLLARSDAGEVTVFISVTGPADDPSFTFSSNPVLPQDEVLARLIFQQGTSDLSPLQIAQLAEAAASLAGVGGSTGLLENLRSQLGVDDLDITTTADGETAVGAGKYINDNIYLGVDSTGRVSVDLDLGAGLKARGSVNAEGSGEVGVFYEGEF</sequence>
<dbReference type="EMBL" id="AATP01000002">
    <property type="protein sequence ID" value="EAU41927.1"/>
    <property type="molecule type" value="Genomic_DNA"/>
</dbReference>
<dbReference type="RefSeq" id="WP_007068300.1">
    <property type="nucleotide sequence ID" value="NZ_DS022272.1"/>
</dbReference>
<dbReference type="STRING" id="217511.GCA_001463845_02720"/>
<keyword evidence="8" id="KW-1185">Reference proteome</keyword>
<dbReference type="eggNOG" id="COG2911">
    <property type="taxonomic scope" value="Bacteria"/>
</dbReference>